<evidence type="ECO:0000259" key="2">
    <source>
        <dbReference type="PROSITE" id="PS51746"/>
    </source>
</evidence>
<keyword evidence="4" id="KW-1185">Reference proteome</keyword>
<comment type="caution">
    <text evidence="3">The sequence shown here is derived from an EMBL/GenBank/DDBJ whole genome shotgun (WGS) entry which is preliminary data.</text>
</comment>
<dbReference type="EMBL" id="JACEGQ020000006">
    <property type="protein sequence ID" value="KAH8505548.1"/>
    <property type="molecule type" value="Genomic_DNA"/>
</dbReference>
<dbReference type="SUPFAM" id="SSF81606">
    <property type="entry name" value="PP2C-like"/>
    <property type="match status" value="1"/>
</dbReference>
<reference evidence="3" key="1">
    <citation type="journal article" date="2021" name="J. Hered.">
        <title>Genome Assembly of Salicaceae Populus deltoides (Eastern Cottonwood) I-69 Based on Nanopore Sequencing and Hi-C Technologies.</title>
        <authorList>
            <person name="Bai S."/>
            <person name="Wu H."/>
            <person name="Zhang J."/>
            <person name="Pan Z."/>
            <person name="Zhao W."/>
            <person name="Li Z."/>
            <person name="Tong C."/>
        </authorList>
    </citation>
    <scope>NUCLEOTIDE SEQUENCE</scope>
    <source>
        <tissue evidence="3">Leaf</tissue>
    </source>
</reference>
<accession>A0A8T2YK35</accession>
<feature type="transmembrane region" description="Helical" evidence="1">
    <location>
        <begin position="57"/>
        <end position="77"/>
    </location>
</feature>
<dbReference type="CDD" id="cd00143">
    <property type="entry name" value="PP2Cc"/>
    <property type="match status" value="1"/>
</dbReference>
<dbReference type="GO" id="GO:0004722">
    <property type="term" value="F:protein serine/threonine phosphatase activity"/>
    <property type="evidence" value="ECO:0007669"/>
    <property type="project" value="InterPro"/>
</dbReference>
<dbReference type="Pfam" id="PF00481">
    <property type="entry name" value="PP2C"/>
    <property type="match status" value="2"/>
</dbReference>
<dbReference type="InterPro" id="IPR036457">
    <property type="entry name" value="PPM-type-like_dom_sf"/>
</dbReference>
<feature type="domain" description="PPM-type phosphatase" evidence="2">
    <location>
        <begin position="1"/>
        <end position="287"/>
    </location>
</feature>
<protein>
    <recommendedName>
        <fullName evidence="2">PPM-type phosphatase domain-containing protein</fullName>
    </recommendedName>
</protein>
<name>A0A8T2YK35_POPDE</name>
<dbReference type="InterPro" id="IPR001932">
    <property type="entry name" value="PPM-type_phosphatase-like_dom"/>
</dbReference>
<gene>
    <name evidence="3" type="ORF">H0E87_012685</name>
</gene>
<dbReference type="AlphaFoldDB" id="A0A8T2YK35"/>
<keyword evidence="1" id="KW-1133">Transmembrane helix</keyword>
<evidence type="ECO:0000313" key="3">
    <source>
        <dbReference type="EMBL" id="KAH8505548.1"/>
    </source>
</evidence>
<sequence length="287" mass="32392">MDRQILSFNNFPLICDAEIVSEQQDVSETVIKKALAATEEDFLSLVKNQLLSKPHMASVGSCCLVVVMCNGLLFYIANAGDSRAILGGADRGTREAASVQLSTEDNANIESVRDELRSLHPDDSQIVMHKYKVWRVKGIIQLIELCARMYFKYCSRHEVSVYSGKHLMKFQGPYIGDAYLGMSELNQEPLQSKFRLPEPSHKPILSPEPEILVRKLQPGDQILIFASDGLWEHLSNQEAVDTVQSFPRSGIARRLVKAVLQEAAKKREMRHMDLKEIDRTRGQETFS</sequence>
<dbReference type="Proteomes" id="UP000807159">
    <property type="component" value="Chromosome 6"/>
</dbReference>
<organism evidence="3 4">
    <name type="scientific">Populus deltoides</name>
    <name type="common">Eastern poplar</name>
    <name type="synonym">Eastern cottonwood</name>
    <dbReference type="NCBI Taxonomy" id="3696"/>
    <lineage>
        <taxon>Eukaryota</taxon>
        <taxon>Viridiplantae</taxon>
        <taxon>Streptophyta</taxon>
        <taxon>Embryophyta</taxon>
        <taxon>Tracheophyta</taxon>
        <taxon>Spermatophyta</taxon>
        <taxon>Magnoliopsida</taxon>
        <taxon>eudicotyledons</taxon>
        <taxon>Gunneridae</taxon>
        <taxon>Pentapetalae</taxon>
        <taxon>rosids</taxon>
        <taxon>fabids</taxon>
        <taxon>Malpighiales</taxon>
        <taxon>Salicaceae</taxon>
        <taxon>Saliceae</taxon>
        <taxon>Populus</taxon>
    </lineage>
</organism>
<dbReference type="Gene3D" id="3.60.40.10">
    <property type="entry name" value="PPM-type phosphatase domain"/>
    <property type="match status" value="1"/>
</dbReference>
<evidence type="ECO:0000256" key="1">
    <source>
        <dbReference type="SAM" id="Phobius"/>
    </source>
</evidence>
<keyword evidence="1" id="KW-0472">Membrane</keyword>
<dbReference type="SMART" id="SM00332">
    <property type="entry name" value="PP2Cc"/>
    <property type="match status" value="1"/>
</dbReference>
<dbReference type="InterPro" id="IPR015655">
    <property type="entry name" value="PP2C"/>
</dbReference>
<proteinExistence type="predicted"/>
<keyword evidence="1" id="KW-0812">Transmembrane</keyword>
<dbReference type="PANTHER" id="PTHR47992">
    <property type="entry name" value="PROTEIN PHOSPHATASE"/>
    <property type="match status" value="1"/>
</dbReference>
<evidence type="ECO:0000313" key="4">
    <source>
        <dbReference type="Proteomes" id="UP000807159"/>
    </source>
</evidence>
<dbReference type="PROSITE" id="PS51746">
    <property type="entry name" value="PPM_2"/>
    <property type="match status" value="1"/>
</dbReference>